<sequence>MENPELAAFVRTRREALQPEDVGLPRGQRRRTPGLRREEVAALAGMSSDYYARLERGNGPQPSEQMVAAIARALRLSLDERDHLFLLAGHGAPHRVQRTDHVSPGLMRVLDRLQDTPAQIMTALGETLVQTPLAVALLGEQTGYTGARRANVYRWFTEPESRSVYRASDQAAHGRTFVAQLRHALALQGPGSPAAALVRRLRGESDEFAEIWDAQEVGREFHEKHFAHAELGELVLHCQILLEADQQQSLLVFTATPGSESYEKLQLLGVIGSQRLSGARA</sequence>
<protein>
    <submittedName>
        <fullName evidence="2">Transcriptional regulator with XRE-family HTH domain</fullName>
    </submittedName>
</protein>
<accession>A0A841ARS2</accession>
<dbReference type="CDD" id="cd00093">
    <property type="entry name" value="HTH_XRE"/>
    <property type="match status" value="1"/>
</dbReference>
<dbReference type="Gene3D" id="1.10.260.40">
    <property type="entry name" value="lambda repressor-like DNA-binding domains"/>
    <property type="match status" value="1"/>
</dbReference>
<dbReference type="PANTHER" id="PTHR35010">
    <property type="entry name" value="BLL4672 PROTEIN-RELATED"/>
    <property type="match status" value="1"/>
</dbReference>
<dbReference type="Pfam" id="PF17765">
    <property type="entry name" value="MLTR_LBD"/>
    <property type="match status" value="1"/>
</dbReference>
<dbReference type="Pfam" id="PF13560">
    <property type="entry name" value="HTH_31"/>
    <property type="match status" value="1"/>
</dbReference>
<dbReference type="SMART" id="SM00530">
    <property type="entry name" value="HTH_XRE"/>
    <property type="match status" value="1"/>
</dbReference>
<gene>
    <name evidence="2" type="ORF">HD599_002965</name>
</gene>
<comment type="caution">
    <text evidence="2">The sequence shown here is derived from an EMBL/GenBank/DDBJ whole genome shotgun (WGS) entry which is preliminary data.</text>
</comment>
<name>A0A841ARS2_9MICO</name>
<dbReference type="AlphaFoldDB" id="A0A841ARS2"/>
<dbReference type="RefSeq" id="WP_184238971.1">
    <property type="nucleotide sequence ID" value="NZ_JACHMJ010000001.1"/>
</dbReference>
<proteinExistence type="predicted"/>
<evidence type="ECO:0000313" key="2">
    <source>
        <dbReference type="EMBL" id="MBB5844642.1"/>
    </source>
</evidence>
<reference evidence="2 3" key="1">
    <citation type="submission" date="2020-08" db="EMBL/GenBank/DDBJ databases">
        <title>Sequencing the genomes of 1000 actinobacteria strains.</title>
        <authorList>
            <person name="Klenk H.-P."/>
        </authorList>
    </citation>
    <scope>NUCLEOTIDE SEQUENCE [LARGE SCALE GENOMIC DNA]</scope>
    <source>
        <strain evidence="2 3">DSM 105784</strain>
    </source>
</reference>
<keyword evidence="3" id="KW-1185">Reference proteome</keyword>
<organism evidence="2 3">
    <name type="scientific">Conyzicola lurida</name>
    <dbReference type="NCBI Taxonomy" id="1172621"/>
    <lineage>
        <taxon>Bacteria</taxon>
        <taxon>Bacillati</taxon>
        <taxon>Actinomycetota</taxon>
        <taxon>Actinomycetes</taxon>
        <taxon>Micrococcales</taxon>
        <taxon>Microbacteriaceae</taxon>
        <taxon>Conyzicola</taxon>
    </lineage>
</organism>
<dbReference type="GO" id="GO:0003677">
    <property type="term" value="F:DNA binding"/>
    <property type="evidence" value="ECO:0007669"/>
    <property type="project" value="InterPro"/>
</dbReference>
<evidence type="ECO:0000259" key="1">
    <source>
        <dbReference type="PROSITE" id="PS50943"/>
    </source>
</evidence>
<dbReference type="Gene3D" id="3.30.450.180">
    <property type="match status" value="1"/>
</dbReference>
<evidence type="ECO:0000313" key="3">
    <source>
        <dbReference type="Proteomes" id="UP000536685"/>
    </source>
</evidence>
<dbReference type="PANTHER" id="PTHR35010:SF2">
    <property type="entry name" value="BLL4672 PROTEIN"/>
    <property type="match status" value="1"/>
</dbReference>
<dbReference type="InterPro" id="IPR041413">
    <property type="entry name" value="MLTR_LBD"/>
</dbReference>
<dbReference type="SUPFAM" id="SSF47413">
    <property type="entry name" value="lambda repressor-like DNA-binding domains"/>
    <property type="match status" value="1"/>
</dbReference>
<dbReference type="InterPro" id="IPR010982">
    <property type="entry name" value="Lambda_DNA-bd_dom_sf"/>
</dbReference>
<feature type="domain" description="HTH cro/C1-type" evidence="1">
    <location>
        <begin position="34"/>
        <end position="81"/>
    </location>
</feature>
<dbReference type="PROSITE" id="PS50943">
    <property type="entry name" value="HTH_CROC1"/>
    <property type="match status" value="1"/>
</dbReference>
<dbReference type="EMBL" id="JACHMJ010000001">
    <property type="protein sequence ID" value="MBB5844642.1"/>
    <property type="molecule type" value="Genomic_DNA"/>
</dbReference>
<dbReference type="InterPro" id="IPR001387">
    <property type="entry name" value="Cro/C1-type_HTH"/>
</dbReference>
<dbReference type="Proteomes" id="UP000536685">
    <property type="component" value="Unassembled WGS sequence"/>
</dbReference>